<name>A0A0R1WRI6_9LACO</name>
<reference evidence="1 2" key="1">
    <citation type="journal article" date="2015" name="Genome Announc.">
        <title>Expanding the biotechnology potential of lactobacilli through comparative genomics of 213 strains and associated genera.</title>
        <authorList>
            <person name="Sun Z."/>
            <person name="Harris H.M."/>
            <person name="McCann A."/>
            <person name="Guo C."/>
            <person name="Argimon S."/>
            <person name="Zhang W."/>
            <person name="Yang X."/>
            <person name="Jeffery I.B."/>
            <person name="Cooney J.C."/>
            <person name="Kagawa T.F."/>
            <person name="Liu W."/>
            <person name="Song Y."/>
            <person name="Salvetti E."/>
            <person name="Wrobel A."/>
            <person name="Rasinkangas P."/>
            <person name="Parkhill J."/>
            <person name="Rea M.C."/>
            <person name="O'Sullivan O."/>
            <person name="Ritari J."/>
            <person name="Douillard F.P."/>
            <person name="Paul Ross R."/>
            <person name="Yang R."/>
            <person name="Briner A.E."/>
            <person name="Felis G.E."/>
            <person name="de Vos W.M."/>
            <person name="Barrangou R."/>
            <person name="Klaenhammer T.R."/>
            <person name="Caufield P.W."/>
            <person name="Cui Y."/>
            <person name="Zhang H."/>
            <person name="O'Toole P.W."/>
        </authorList>
    </citation>
    <scope>NUCLEOTIDE SEQUENCE [LARGE SCALE GENOMIC DNA]</scope>
    <source>
        <strain evidence="1 2">DSM 16982</strain>
    </source>
</reference>
<accession>A0A0R1WRI6</accession>
<sequence length="411" mass="44966">MVDNVKDSTARKLLAKLPDGIQIVDKNQKILHTAIVNKKTNKISLPSDWLGTGTNANTGGNTGTDTENPSAGVDYYAGSIANGEITERYLLYQRDETVDEEPAVTKTVTFLRDVGSRMNMVGDGLTFLIHLRKTKFDNGVKGEVTDIYLNYDPENIVKTGNYTTTSPHPAYVKTADFGVGKQISVPINGIGENLSGKNVKAPKLLLTFNADKTMSIESATGYDNDGDSTGATGANYDVVVDMIATYSVQTAMSQMPETVNFFTGSASGDIALSGTTDFLENTSDGIEITFDNYFFVNTNNNVRTNSNAVFNSLKIRIPKEKFVNGYKFNLSSFLQPKGTRMTEDIKSNTGMWTSNPNAYDYFYLLNNPYIEIKSAAIDLPSQITYSSTITSGPITNNYFVPTISKVTPYKN</sequence>
<dbReference type="STRING" id="1423774.FD31_GL001023"/>
<dbReference type="EMBL" id="AZFV01000002">
    <property type="protein sequence ID" value="KRM18475.1"/>
    <property type="molecule type" value="Genomic_DNA"/>
</dbReference>
<evidence type="ECO:0000313" key="1">
    <source>
        <dbReference type="EMBL" id="KRM18475.1"/>
    </source>
</evidence>
<protein>
    <submittedName>
        <fullName evidence="1">Uncharacterized protein</fullName>
    </submittedName>
</protein>
<proteinExistence type="predicted"/>
<keyword evidence="2" id="KW-1185">Reference proteome</keyword>
<dbReference type="Proteomes" id="UP000051302">
    <property type="component" value="Unassembled WGS sequence"/>
</dbReference>
<dbReference type="RefSeq" id="WP_057890998.1">
    <property type="nucleotide sequence ID" value="NZ_AZFV01000002.1"/>
</dbReference>
<dbReference type="PATRIC" id="fig|1423774.3.peg.1066"/>
<organism evidence="1 2">
    <name type="scientific">Companilactobacillus nantensis DSM 16982</name>
    <dbReference type="NCBI Taxonomy" id="1423774"/>
    <lineage>
        <taxon>Bacteria</taxon>
        <taxon>Bacillati</taxon>
        <taxon>Bacillota</taxon>
        <taxon>Bacilli</taxon>
        <taxon>Lactobacillales</taxon>
        <taxon>Lactobacillaceae</taxon>
        <taxon>Companilactobacillus</taxon>
    </lineage>
</organism>
<dbReference type="AlphaFoldDB" id="A0A0R1WRI6"/>
<gene>
    <name evidence="1" type="ORF">FD31_GL001023</name>
</gene>
<comment type="caution">
    <text evidence="1">The sequence shown here is derived from an EMBL/GenBank/DDBJ whole genome shotgun (WGS) entry which is preliminary data.</text>
</comment>
<evidence type="ECO:0000313" key="2">
    <source>
        <dbReference type="Proteomes" id="UP000051302"/>
    </source>
</evidence>